<feature type="compositionally biased region" description="Low complexity" evidence="1">
    <location>
        <begin position="364"/>
        <end position="379"/>
    </location>
</feature>
<comment type="caution">
    <text evidence="2">The sequence shown here is derived from an EMBL/GenBank/DDBJ whole genome shotgun (WGS) entry which is preliminary data.</text>
</comment>
<sequence length="417" mass="46609">MLNYNYLLLFFITNFSFLLYANKRSTGVKSHVATSKKRVFGAQADYNPANIASSWAEISNPEVSLQALEKSYLLTIKNWNSQNLSDFQSMPDFKQAKTLEEVKKIILKTLLKQKNVTPISKFLIQAKISDAWCRLLEYITYPLWNSKKSSYGISIKDVSALLSVPLSNIKCQELRLPVPENFLDAFEQADQVLSEQKQEETSCLFPNNEKNSSKEIHSQSLPGNPLPDGSLPGNPLPDGSLPGNPLPDGSLPGNPLPDGSLPGNPLPDGQALYKKSNHKTSYKKSLSTYVKGTECLEFWVASIIEQSMRYIKKKPHVWGAIFNSANADPMNQRIVQHLKRVMKEESSSDHQGDYDRGTQGYDYGSSPISASGSGAQGSSKPFTDPQYLDSREESSPQEPQEPVVKRRTVTFFSKKRK</sequence>
<dbReference type="AlphaFoldDB" id="A0A023DXQ2"/>
<gene>
    <name evidence="2" type="ORF">HE1_00549</name>
</gene>
<keyword evidence="3" id="KW-1185">Reference proteome</keyword>
<dbReference type="Proteomes" id="UP000024842">
    <property type="component" value="Unassembled WGS sequence"/>
</dbReference>
<dbReference type="STRING" id="1427503.HE1_00549"/>
<protein>
    <submittedName>
        <fullName evidence="2">Uncharacterized protein</fullName>
    </submittedName>
</protein>
<feature type="compositionally biased region" description="Basic residues" evidence="1">
    <location>
        <begin position="405"/>
        <end position="417"/>
    </location>
</feature>
<feature type="region of interest" description="Disordered" evidence="1">
    <location>
        <begin position="340"/>
        <end position="417"/>
    </location>
</feature>
<evidence type="ECO:0000313" key="3">
    <source>
        <dbReference type="Proteomes" id="UP000024842"/>
    </source>
</evidence>
<organism evidence="2 3">
    <name type="scientific">Holospora elegans E1</name>
    <dbReference type="NCBI Taxonomy" id="1427503"/>
    <lineage>
        <taxon>Bacteria</taxon>
        <taxon>Pseudomonadati</taxon>
        <taxon>Pseudomonadota</taxon>
        <taxon>Alphaproteobacteria</taxon>
        <taxon>Holosporales</taxon>
        <taxon>Holosporaceae</taxon>
        <taxon>Holospora</taxon>
    </lineage>
</organism>
<evidence type="ECO:0000313" key="2">
    <source>
        <dbReference type="EMBL" id="GAJ46223.1"/>
    </source>
</evidence>
<proteinExistence type="predicted"/>
<accession>A0A023DXQ2</accession>
<feature type="compositionally biased region" description="Basic and acidic residues" evidence="1">
    <location>
        <begin position="341"/>
        <end position="356"/>
    </location>
</feature>
<name>A0A023DXQ2_9PROT</name>
<reference evidence="2 3" key="1">
    <citation type="journal article" date="2014" name="FEMS Microbiol. Lett.">
        <title>Draft genome sequences of three Holospora species (Holospora obtusa, Holospora undulata, and Holospora elegans), endonuclear symbiotic bacteria of the ciliate Paramecium caudatum.</title>
        <authorList>
            <person name="Dohra H."/>
            <person name="Tanaka K."/>
            <person name="Suzuki T."/>
            <person name="Fujishima M."/>
            <person name="Suzuki H."/>
        </authorList>
    </citation>
    <scope>NUCLEOTIDE SEQUENCE [LARGE SCALE GENOMIC DNA]</scope>
    <source>
        <strain evidence="2 3">E1</strain>
    </source>
</reference>
<evidence type="ECO:0000256" key="1">
    <source>
        <dbReference type="SAM" id="MobiDB-lite"/>
    </source>
</evidence>
<dbReference type="EMBL" id="BAUP01000073">
    <property type="protein sequence ID" value="GAJ46223.1"/>
    <property type="molecule type" value="Genomic_DNA"/>
</dbReference>
<feature type="region of interest" description="Disordered" evidence="1">
    <location>
        <begin position="197"/>
        <end position="270"/>
    </location>
</feature>